<dbReference type="STRING" id="1472767.AOX59_17795"/>
<gene>
    <name evidence="1" type="ORF">AOX59_17795</name>
</gene>
<name>A0A0U4EAF0_9BACI</name>
<dbReference type="InterPro" id="IPR035959">
    <property type="entry name" value="RutC-like_sf"/>
</dbReference>
<proteinExistence type="predicted"/>
<dbReference type="InterPro" id="IPR006175">
    <property type="entry name" value="YjgF/YER057c/UK114"/>
</dbReference>
<dbReference type="EMBL" id="CP013862">
    <property type="protein sequence ID" value="ALX50268.1"/>
    <property type="molecule type" value="Genomic_DNA"/>
</dbReference>
<evidence type="ECO:0000313" key="2">
    <source>
        <dbReference type="Proteomes" id="UP000050331"/>
    </source>
</evidence>
<dbReference type="PANTHER" id="PTHR11803">
    <property type="entry name" value="2-IMINOBUTANOATE/2-IMINOPROPANOATE DEAMINASE RIDA"/>
    <property type="match status" value="1"/>
</dbReference>
<evidence type="ECO:0000313" key="1">
    <source>
        <dbReference type="EMBL" id="ALX50268.1"/>
    </source>
</evidence>
<dbReference type="GO" id="GO:0019239">
    <property type="term" value="F:deaminase activity"/>
    <property type="evidence" value="ECO:0007669"/>
    <property type="project" value="TreeGrafter"/>
</dbReference>
<keyword evidence="2" id="KW-1185">Reference proteome</keyword>
<dbReference type="Proteomes" id="UP000050331">
    <property type="component" value="Chromosome"/>
</dbReference>
<dbReference type="OrthoDB" id="9803101at2"/>
<protein>
    <submittedName>
        <fullName evidence="1">Translation initiation inhibitor</fullName>
    </submittedName>
</protein>
<organism evidence="1 2">
    <name type="scientific">Lentibacillus amyloliquefaciens</name>
    <dbReference type="NCBI Taxonomy" id="1472767"/>
    <lineage>
        <taxon>Bacteria</taxon>
        <taxon>Bacillati</taxon>
        <taxon>Bacillota</taxon>
        <taxon>Bacilli</taxon>
        <taxon>Bacillales</taxon>
        <taxon>Bacillaceae</taxon>
        <taxon>Lentibacillus</taxon>
    </lineage>
</organism>
<dbReference type="GO" id="GO:0005829">
    <property type="term" value="C:cytosol"/>
    <property type="evidence" value="ECO:0007669"/>
    <property type="project" value="TreeGrafter"/>
</dbReference>
<dbReference type="AlphaFoldDB" id="A0A0U4EAF0"/>
<dbReference type="Pfam" id="PF01042">
    <property type="entry name" value="Ribonuc_L-PSP"/>
    <property type="match status" value="1"/>
</dbReference>
<dbReference type="RefSeq" id="WP_068447598.1">
    <property type="nucleotide sequence ID" value="NZ_CP013862.1"/>
</dbReference>
<dbReference type="SUPFAM" id="SSF55298">
    <property type="entry name" value="YjgF-like"/>
    <property type="match status" value="1"/>
</dbReference>
<accession>A0A0U4EAF0</accession>
<dbReference type="Gene3D" id="3.30.1330.40">
    <property type="entry name" value="RutC-like"/>
    <property type="match status" value="1"/>
</dbReference>
<dbReference type="KEGG" id="lao:AOX59_17795"/>
<dbReference type="PANTHER" id="PTHR11803:SF39">
    <property type="entry name" value="2-IMINOBUTANOATE_2-IMINOPROPANOATE DEAMINASE"/>
    <property type="match status" value="1"/>
</dbReference>
<reference evidence="1 2" key="1">
    <citation type="submission" date="2016-01" db="EMBL/GenBank/DDBJ databases">
        <title>Complete genome sequence of strain Lentibacillus amyloliquefaciens LAM0015T isolated from saline sediment.</title>
        <authorList>
            <person name="Wang J.-L."/>
            <person name="He M.-X."/>
        </authorList>
    </citation>
    <scope>NUCLEOTIDE SEQUENCE [LARGE SCALE GENOMIC DNA]</scope>
    <source>
        <strain evidence="1 2">LAM0015</strain>
    </source>
</reference>
<dbReference type="CDD" id="cd00448">
    <property type="entry name" value="YjgF_YER057c_UK114_family"/>
    <property type="match status" value="1"/>
</dbReference>
<sequence length="128" mass="13804">MKEVIQTLNAPQPGGPYSQGVKTESFIFVSGQDGIKPSGESVGASIAAQTTAALRNIKHILAEADADLSSMVYVTCHLTDLNDETVREFNEAYESYFKNVDVKPARITIGSQLLETDVEITAIAAVER</sequence>